<sequence length="55" mass="6325">MNPIIRLMNAVSCRYTVHSVSGHFTFIYRSVTTKGWRSLSFIRGKAPELHWTGLT</sequence>
<dbReference type="EMBL" id="PP511876">
    <property type="protein sequence ID" value="XCD08310.1"/>
    <property type="molecule type" value="Genomic_DNA"/>
</dbReference>
<evidence type="ECO:0000313" key="1">
    <source>
        <dbReference type="EMBL" id="XCD08310.1"/>
    </source>
</evidence>
<organism evidence="1">
    <name type="scientific">Dulem virus 42</name>
    <dbReference type="NCBI Taxonomy" id="3145760"/>
    <lineage>
        <taxon>Viruses</taxon>
        <taxon>Duplodnaviria</taxon>
        <taxon>Heunggongvirae</taxon>
        <taxon>Uroviricota</taxon>
        <taxon>Caudoviricetes</taxon>
    </lineage>
</organism>
<name>A0AAU8BA24_9CAUD</name>
<accession>A0AAU8BA24</accession>
<proteinExistence type="predicted"/>
<reference evidence="1" key="1">
    <citation type="submission" date="2024-03" db="EMBL/GenBank/DDBJ databases">
        <title>Diverse circular DNA viruses in blood, oral, and fecal samples of captive lemurs.</title>
        <authorList>
            <person name="Paietta E.N."/>
            <person name="Kraberger S."/>
            <person name="Lund M.C."/>
            <person name="Custer J.M."/>
            <person name="Vargas K.M."/>
            <person name="Ehmke E.E."/>
            <person name="Yoder A.D."/>
            <person name="Varsani A."/>
        </authorList>
    </citation>
    <scope>NUCLEOTIDE SEQUENCE</scope>
    <source>
        <strain evidence="1">Duke_30FF_63</strain>
    </source>
</reference>
<protein>
    <submittedName>
        <fullName evidence="1">Uncharacterized protein</fullName>
    </submittedName>
</protein>